<protein>
    <recommendedName>
        <fullName evidence="3">Hint domain-containing protein</fullName>
    </recommendedName>
</protein>
<dbReference type="EMBL" id="VDMA02000001">
    <property type="protein sequence ID" value="KAB8187676.1"/>
    <property type="molecule type" value="Genomic_DNA"/>
</dbReference>
<name>A0A5N6C4F1_9ACTN</name>
<comment type="caution">
    <text evidence="1">The sequence shown here is derived from an EMBL/GenBank/DDBJ whole genome shotgun (WGS) entry which is preliminary data.</text>
</comment>
<evidence type="ECO:0008006" key="3">
    <source>
        <dbReference type="Google" id="ProtNLM"/>
    </source>
</evidence>
<reference evidence="1 2" key="1">
    <citation type="submission" date="2019-10" db="EMBL/GenBank/DDBJ databases">
        <title>Nonomuraea sp. nov., isolated from Phyllanthus amarus.</title>
        <authorList>
            <person name="Klykleung N."/>
            <person name="Tanasupawat S."/>
        </authorList>
    </citation>
    <scope>NUCLEOTIDE SEQUENCE [LARGE SCALE GENOMIC DNA]</scope>
    <source>
        <strain evidence="1 2">CR1-09</strain>
    </source>
</reference>
<dbReference type="Proteomes" id="UP000313066">
    <property type="component" value="Unassembled WGS sequence"/>
</dbReference>
<evidence type="ECO:0000313" key="2">
    <source>
        <dbReference type="Proteomes" id="UP000313066"/>
    </source>
</evidence>
<organism evidence="1 2">
    <name type="scientific">Microbispora catharanthi</name>
    <dbReference type="NCBI Taxonomy" id="1712871"/>
    <lineage>
        <taxon>Bacteria</taxon>
        <taxon>Bacillati</taxon>
        <taxon>Actinomycetota</taxon>
        <taxon>Actinomycetes</taxon>
        <taxon>Streptosporangiales</taxon>
        <taxon>Streptosporangiaceae</taxon>
        <taxon>Microbispora</taxon>
    </lineage>
</organism>
<gene>
    <name evidence="1" type="ORF">FH610_000405</name>
</gene>
<accession>A0A5N6C4F1</accession>
<evidence type="ECO:0000313" key="1">
    <source>
        <dbReference type="EMBL" id="KAB8187676.1"/>
    </source>
</evidence>
<dbReference type="AlphaFoldDB" id="A0A5N6C4F1"/>
<keyword evidence="2" id="KW-1185">Reference proteome</keyword>
<sequence length="123" mass="13130">MDALVDITTGEGTLAATGGHRFWVQGRGWTPAEALHPGDALRNPSGGAVGVPAVSVGRRHAPSELVTNPDRALAIQWGRIEALSSGSGVDWRVIADRKNKLGTAWELYRLRTSYRLATRNGGT</sequence>
<dbReference type="SUPFAM" id="SSF51294">
    <property type="entry name" value="Hedgehog/intein (Hint) domain"/>
    <property type="match status" value="1"/>
</dbReference>
<dbReference type="RefSeq" id="WP_139572123.1">
    <property type="nucleotide sequence ID" value="NZ_VDMA02000001.1"/>
</dbReference>
<dbReference type="InterPro" id="IPR036844">
    <property type="entry name" value="Hint_dom_sf"/>
</dbReference>
<proteinExistence type="predicted"/>
<dbReference type="Gene3D" id="2.170.16.10">
    <property type="entry name" value="Hedgehog/Intein (Hint) domain"/>
    <property type="match status" value="1"/>
</dbReference>